<evidence type="ECO:0000313" key="1">
    <source>
        <dbReference type="EMBL" id="CAD72495.1"/>
    </source>
</evidence>
<gene>
    <name evidence="1" type="ordered locus">RB2221</name>
</gene>
<dbReference type="HOGENOM" id="CLU_2901222_0_0_0"/>
<reference evidence="1 2" key="1">
    <citation type="journal article" date="2003" name="Proc. Natl. Acad. Sci. U.S.A.">
        <title>Complete genome sequence of the marine planctomycete Pirellula sp. strain 1.</title>
        <authorList>
            <person name="Gloeckner F.O."/>
            <person name="Kube M."/>
            <person name="Bauer M."/>
            <person name="Teeling H."/>
            <person name="Lombardot T."/>
            <person name="Ludwig W."/>
            <person name="Gade D."/>
            <person name="Beck A."/>
            <person name="Borzym K."/>
            <person name="Heitmann K."/>
            <person name="Rabus R."/>
            <person name="Schlesner H."/>
            <person name="Amann R."/>
            <person name="Reinhardt R."/>
        </authorList>
    </citation>
    <scope>NUCLEOTIDE SEQUENCE [LARGE SCALE GENOMIC DNA]</scope>
    <source>
        <strain evidence="2">DSM 10527 / NCIMB 13988 / SH1</strain>
    </source>
</reference>
<dbReference type="AlphaFoldDB" id="Q7UW74"/>
<accession>Q7UW74</accession>
<dbReference type="EnsemblBacteria" id="CAD72495">
    <property type="protein sequence ID" value="CAD72495"/>
    <property type="gene ID" value="RB2221"/>
</dbReference>
<keyword evidence="2" id="KW-1185">Reference proteome</keyword>
<dbReference type="KEGG" id="rba:RB2221"/>
<dbReference type="Proteomes" id="UP000001025">
    <property type="component" value="Chromosome"/>
</dbReference>
<name>Q7UW74_RHOBA</name>
<organism evidence="1 2">
    <name type="scientific">Rhodopirellula baltica (strain DSM 10527 / NCIMB 13988 / SH1)</name>
    <dbReference type="NCBI Taxonomy" id="243090"/>
    <lineage>
        <taxon>Bacteria</taxon>
        <taxon>Pseudomonadati</taxon>
        <taxon>Planctomycetota</taxon>
        <taxon>Planctomycetia</taxon>
        <taxon>Pirellulales</taxon>
        <taxon>Pirellulaceae</taxon>
        <taxon>Rhodopirellula</taxon>
    </lineage>
</organism>
<evidence type="ECO:0000313" key="2">
    <source>
        <dbReference type="Proteomes" id="UP000001025"/>
    </source>
</evidence>
<dbReference type="EMBL" id="BX294136">
    <property type="protein sequence ID" value="CAD72495.1"/>
    <property type="molecule type" value="Genomic_DNA"/>
</dbReference>
<sequence>MTFMRLAALHPAKPNEVNVADPLRHPSNRRDRSVRYNTFALSRVATNRQSHRLSQTVRPAGI</sequence>
<protein>
    <submittedName>
        <fullName evidence="1">Uncharacterized protein</fullName>
    </submittedName>
</protein>
<proteinExistence type="predicted"/>
<dbReference type="InParanoid" id="Q7UW74"/>